<dbReference type="KEGG" id="knv:Pan216_48450"/>
<protein>
    <submittedName>
        <fullName evidence="2">Uncharacterized protein</fullName>
    </submittedName>
</protein>
<accession>A0A518BAG1</accession>
<feature type="region of interest" description="Disordered" evidence="1">
    <location>
        <begin position="182"/>
        <end position="212"/>
    </location>
</feature>
<feature type="compositionally biased region" description="Basic and acidic residues" evidence="1">
    <location>
        <begin position="183"/>
        <end position="212"/>
    </location>
</feature>
<name>A0A518BAG1_9BACT</name>
<evidence type="ECO:0000256" key="1">
    <source>
        <dbReference type="SAM" id="MobiDB-lite"/>
    </source>
</evidence>
<dbReference type="Proteomes" id="UP000317093">
    <property type="component" value="Chromosome"/>
</dbReference>
<dbReference type="EMBL" id="CP036279">
    <property type="protein sequence ID" value="QDU63964.1"/>
    <property type="molecule type" value="Genomic_DNA"/>
</dbReference>
<gene>
    <name evidence="2" type="ORF">Pan216_48450</name>
</gene>
<dbReference type="AlphaFoldDB" id="A0A518BAG1"/>
<reference evidence="2 3" key="1">
    <citation type="submission" date="2019-02" db="EMBL/GenBank/DDBJ databases">
        <title>Deep-cultivation of Planctomycetes and their phenomic and genomic characterization uncovers novel biology.</title>
        <authorList>
            <person name="Wiegand S."/>
            <person name="Jogler M."/>
            <person name="Boedeker C."/>
            <person name="Pinto D."/>
            <person name="Vollmers J."/>
            <person name="Rivas-Marin E."/>
            <person name="Kohn T."/>
            <person name="Peeters S.H."/>
            <person name="Heuer A."/>
            <person name="Rast P."/>
            <person name="Oberbeckmann S."/>
            <person name="Bunk B."/>
            <person name="Jeske O."/>
            <person name="Meyerdierks A."/>
            <person name="Storesund J.E."/>
            <person name="Kallscheuer N."/>
            <person name="Luecker S."/>
            <person name="Lage O.M."/>
            <person name="Pohl T."/>
            <person name="Merkel B.J."/>
            <person name="Hornburger P."/>
            <person name="Mueller R.-W."/>
            <person name="Bruemmer F."/>
            <person name="Labrenz M."/>
            <person name="Spormann A.M."/>
            <person name="Op den Camp H."/>
            <person name="Overmann J."/>
            <person name="Amann R."/>
            <person name="Jetten M.S.M."/>
            <person name="Mascher T."/>
            <person name="Medema M.H."/>
            <person name="Devos D.P."/>
            <person name="Kaster A.-K."/>
            <person name="Ovreas L."/>
            <person name="Rohde M."/>
            <person name="Galperin M.Y."/>
            <person name="Jogler C."/>
        </authorList>
    </citation>
    <scope>NUCLEOTIDE SEQUENCE [LARGE SCALE GENOMIC DNA]</scope>
    <source>
        <strain evidence="2 3">Pan216</strain>
    </source>
</reference>
<sequence length="212" mass="23319">MNCFSGNWWRIDVFVCCGLIGVALPSATFAGDLFRPGYPCVCGSECLEKCCDDYCRKGLPCPTPPTRCFGPDDYCRKGLPCPTPPECQKCCDDYQRTPCCLWIGHGCPTGTLPNAPTIADPTIAEVELIEPASGLLQKALTTPSVPDRLSAVSVPTIPLSTVKKGLRSRWVDVRGRVIAATTEPRDDVVEDWRQEDAEERDAKHAREDRRAK</sequence>
<evidence type="ECO:0000313" key="2">
    <source>
        <dbReference type="EMBL" id="QDU63964.1"/>
    </source>
</evidence>
<keyword evidence="3" id="KW-1185">Reference proteome</keyword>
<organism evidence="2 3">
    <name type="scientific">Kolteria novifilia</name>
    <dbReference type="NCBI Taxonomy" id="2527975"/>
    <lineage>
        <taxon>Bacteria</taxon>
        <taxon>Pseudomonadati</taxon>
        <taxon>Planctomycetota</taxon>
        <taxon>Planctomycetia</taxon>
        <taxon>Kolteriales</taxon>
        <taxon>Kolteriaceae</taxon>
        <taxon>Kolteria</taxon>
    </lineage>
</organism>
<evidence type="ECO:0000313" key="3">
    <source>
        <dbReference type="Proteomes" id="UP000317093"/>
    </source>
</evidence>
<proteinExistence type="predicted"/>